<evidence type="ECO:0000256" key="1">
    <source>
        <dbReference type="ARBA" id="ARBA00001974"/>
    </source>
</evidence>
<dbReference type="PATRIC" id="fig|266265.5.peg.876"/>
<dbReference type="AlphaFoldDB" id="Q143U1"/>
<dbReference type="KEGG" id="bxb:DR64_1288"/>
<reference evidence="7 8" key="1">
    <citation type="journal article" date="2006" name="Proc. Natl. Acad. Sci. U.S.A.">
        <title>Burkholderia xenovorans LB400 harbors a multi-replicon, 9.73-Mbp genome shaped for versatility.</title>
        <authorList>
            <person name="Chain P.S."/>
            <person name="Denef V.J."/>
            <person name="Konstantinidis K.T."/>
            <person name="Vergez L.M."/>
            <person name="Agullo L."/>
            <person name="Reyes V.L."/>
            <person name="Hauser L."/>
            <person name="Cordova M."/>
            <person name="Gomez L."/>
            <person name="Gonzalez M."/>
            <person name="Land M."/>
            <person name="Lao V."/>
            <person name="Larimer F."/>
            <person name="LiPuma J.J."/>
            <person name="Mahenthiralingam E."/>
            <person name="Malfatti S.A."/>
            <person name="Marx C.J."/>
            <person name="Parnell J.J."/>
            <person name="Ramette A."/>
            <person name="Richardson P."/>
            <person name="Seeger M."/>
            <person name="Smith D."/>
            <person name="Spilker T."/>
            <person name="Sul W.J."/>
            <person name="Tsoi T.V."/>
            <person name="Ulrich L.E."/>
            <person name="Zhulin I.B."/>
            <person name="Tiedje J.M."/>
        </authorList>
    </citation>
    <scope>NUCLEOTIDE SEQUENCE [LARGE SCALE GENOMIC DNA]</scope>
    <source>
        <strain evidence="7 8">LB400</strain>
    </source>
</reference>
<dbReference type="RefSeq" id="WP_011487168.1">
    <property type="nucleotide sequence ID" value="NC_007951.1"/>
</dbReference>
<dbReference type="SUPFAM" id="SSF55424">
    <property type="entry name" value="FAD/NAD-linked reductases, dimerisation (C-terminal) domain"/>
    <property type="match status" value="1"/>
</dbReference>
<evidence type="ECO:0000256" key="4">
    <source>
        <dbReference type="ARBA" id="ARBA00023002"/>
    </source>
</evidence>
<protein>
    <submittedName>
        <fullName evidence="7">Redutase</fullName>
        <ecNumber evidence="7">1.18.1.3</ecNumber>
    </submittedName>
</protein>
<dbReference type="Gene3D" id="3.30.390.30">
    <property type="match status" value="1"/>
</dbReference>
<dbReference type="Pfam" id="PF07992">
    <property type="entry name" value="Pyr_redox_2"/>
    <property type="match status" value="1"/>
</dbReference>
<dbReference type="PANTHER" id="PTHR43557:SF2">
    <property type="entry name" value="RIESKE DOMAIN-CONTAINING PROTEIN-RELATED"/>
    <property type="match status" value="1"/>
</dbReference>
<dbReference type="InterPro" id="IPR036188">
    <property type="entry name" value="FAD/NAD-bd_sf"/>
</dbReference>
<feature type="domain" description="FAD/NAD(P)-binding" evidence="5">
    <location>
        <begin position="7"/>
        <end position="307"/>
    </location>
</feature>
<organism evidence="7 8">
    <name type="scientific">Paraburkholderia xenovorans (strain LB400)</name>
    <dbReference type="NCBI Taxonomy" id="266265"/>
    <lineage>
        <taxon>Bacteria</taxon>
        <taxon>Pseudomonadati</taxon>
        <taxon>Pseudomonadota</taxon>
        <taxon>Betaproteobacteria</taxon>
        <taxon>Burkholderiales</taxon>
        <taxon>Burkholderiaceae</taxon>
        <taxon>Paraburkholderia</taxon>
    </lineage>
</organism>
<proteinExistence type="predicted"/>
<dbReference type="EMBL" id="CP000270">
    <property type="protein sequence ID" value="ABE29398.1"/>
    <property type="molecule type" value="Genomic_DNA"/>
</dbReference>
<dbReference type="InterPro" id="IPR050446">
    <property type="entry name" value="FAD-oxidoreductase/Apoptosis"/>
</dbReference>
<dbReference type="PRINTS" id="PR00411">
    <property type="entry name" value="PNDRDTASEI"/>
</dbReference>
<feature type="domain" description="Reductase C-terminal" evidence="6">
    <location>
        <begin position="326"/>
        <end position="411"/>
    </location>
</feature>
<dbReference type="SUPFAM" id="SSF51905">
    <property type="entry name" value="FAD/NAD(P)-binding domain"/>
    <property type="match status" value="2"/>
</dbReference>
<dbReference type="PANTHER" id="PTHR43557">
    <property type="entry name" value="APOPTOSIS-INDUCING FACTOR 1"/>
    <property type="match status" value="1"/>
</dbReference>
<name>Q143U1_PARXL</name>
<evidence type="ECO:0000256" key="2">
    <source>
        <dbReference type="ARBA" id="ARBA00022630"/>
    </source>
</evidence>
<dbReference type="InterPro" id="IPR023753">
    <property type="entry name" value="FAD/NAD-binding_dom"/>
</dbReference>
<gene>
    <name evidence="7" type="ORF">Bxe_A3591</name>
</gene>
<dbReference type="GO" id="GO:0016651">
    <property type="term" value="F:oxidoreductase activity, acting on NAD(P)H"/>
    <property type="evidence" value="ECO:0007669"/>
    <property type="project" value="TreeGrafter"/>
</dbReference>
<dbReference type="Pfam" id="PF14759">
    <property type="entry name" value="Reductase_C"/>
    <property type="match status" value="1"/>
</dbReference>
<keyword evidence="4 7" id="KW-0560">Oxidoreductase</keyword>
<dbReference type="PRINTS" id="PR00368">
    <property type="entry name" value="FADPNR"/>
</dbReference>
<keyword evidence="2" id="KW-0285">Flavoprotein</keyword>
<dbReference type="EC" id="1.18.1.3" evidence="7"/>
<dbReference type="OrthoDB" id="9769238at2"/>
<evidence type="ECO:0000313" key="7">
    <source>
        <dbReference type="EMBL" id="ABE29398.1"/>
    </source>
</evidence>
<keyword evidence="3" id="KW-0274">FAD</keyword>
<dbReference type="InterPro" id="IPR028202">
    <property type="entry name" value="Reductase_C"/>
</dbReference>
<comment type="cofactor">
    <cofactor evidence="1">
        <name>FAD</name>
        <dbReference type="ChEBI" id="CHEBI:57692"/>
    </cofactor>
</comment>
<dbReference type="GO" id="GO:0005737">
    <property type="term" value="C:cytoplasm"/>
    <property type="evidence" value="ECO:0007669"/>
    <property type="project" value="TreeGrafter"/>
</dbReference>
<evidence type="ECO:0000259" key="5">
    <source>
        <dbReference type="Pfam" id="PF07992"/>
    </source>
</evidence>
<dbReference type="Proteomes" id="UP000001817">
    <property type="component" value="Chromosome 1"/>
</dbReference>
<dbReference type="KEGG" id="bxe:Bxe_A3591"/>
<dbReference type="InterPro" id="IPR016156">
    <property type="entry name" value="FAD/NAD-linked_Rdtase_dimer_sf"/>
</dbReference>
<sequence length="418" mass="44858">MSDLSSHILVLGAGHAGDSVAAFLRQYGWQGSITLAGNEGTAPYHRPPLSKALLLGQIPDDDLSLRPASFYDKQNIRLLTDIHAIQIERAQRRVKVRNGEPLAYDHLILATGARVRALDVPGKELEGVMSLRGRADSLAFRDAIRPRKHVVIVGGGYIGLEAAASASKLGANVTVIEREARLLARVASPFLAQYVHDYYRARDVAIELSASVAGFEGNGGRVTEVRLADDRTLLCDVALVGIGVLAEQSLAVAAGLACNDGVLVDEHARTSDERIHAIGDCTRRPLRLGGSDLMVRLESVHNATEQARQAASDLCGRAAPVVECPWTWSDQFDLRLQLAGFPKAAADTVVRGDPMKDAFAIFHLDAAARLQAVEAINAPTEFAFARRVAASGVPLPRNRLSDPAVPLKALMDDALTRA</sequence>
<evidence type="ECO:0000313" key="8">
    <source>
        <dbReference type="Proteomes" id="UP000001817"/>
    </source>
</evidence>
<evidence type="ECO:0000256" key="3">
    <source>
        <dbReference type="ARBA" id="ARBA00022827"/>
    </source>
</evidence>
<dbReference type="STRING" id="266265.Bxe_A3591"/>
<evidence type="ECO:0000259" key="6">
    <source>
        <dbReference type="Pfam" id="PF14759"/>
    </source>
</evidence>
<keyword evidence="8" id="KW-1185">Reference proteome</keyword>
<dbReference type="GO" id="GO:0008860">
    <property type="term" value="F:ferredoxin-NAD+ reductase activity"/>
    <property type="evidence" value="ECO:0007669"/>
    <property type="project" value="UniProtKB-EC"/>
</dbReference>
<dbReference type="eggNOG" id="COG0446">
    <property type="taxonomic scope" value="Bacteria"/>
</dbReference>
<accession>Q143U1</accession>
<dbReference type="Gene3D" id="3.50.50.60">
    <property type="entry name" value="FAD/NAD(P)-binding domain"/>
    <property type="match status" value="2"/>
</dbReference>